<evidence type="ECO:0000313" key="4">
    <source>
        <dbReference type="Proteomes" id="UP000659698"/>
    </source>
</evidence>
<dbReference type="Pfam" id="PF00535">
    <property type="entry name" value="Glycos_transf_2"/>
    <property type="match status" value="1"/>
</dbReference>
<dbReference type="SUPFAM" id="SSF53448">
    <property type="entry name" value="Nucleotide-diphospho-sugar transferases"/>
    <property type="match status" value="1"/>
</dbReference>
<sequence>MPLVSVVIPCYNHGQYLREAIRSIQNQAYPAVEIIVVDDGSVDNTRQVAESLDDVRYVYQENQGLSAARNTGIAHSNGELLLFLDADDWLLPDALSINASFLQKNPKLAFVSGAHDKVFEQEGITQEEIWEVPCAHYQHLLQGNYIGMHATVMYRRWVFEEVRYDPALRSCEDYDLYLRIARKHPVAHHTQKIAAYRLHTSNMSGNIPRMLYSVLLVLRRQHQNLESAAERAAFARGQQIWKEYYCRLLYAKAITETGSPSPDHLLTLLKHQPWLFIKYYLRKGNMLKSLIKKTTPAFGLRWLNRVGLYQNHLPAVGKVSLGDFRRTSPLSREFGYDRGGPVDRYYIEDFLKKESSSIAGRVLEIGDNEYTLTFGGKRVTKSEILHVNENNPMATIIGDISNAPQIPDNSFDCIVLTQTLHLIYDFKAALATCHRILKPGGTLLLTVPYITSIDKDEWGATWYWAFTDKVLRLIMAESFPGGQVEVGSYGNVLTASAFLYGMGRSEISQAELDKYDPQYQVINTVKAVKA</sequence>
<feature type="domain" description="Methyltransferase type 11" evidence="2">
    <location>
        <begin position="391"/>
        <end position="444"/>
    </location>
</feature>
<dbReference type="Gene3D" id="3.90.550.10">
    <property type="entry name" value="Spore Coat Polysaccharide Biosynthesis Protein SpsA, Chain A"/>
    <property type="match status" value="1"/>
</dbReference>
<organism evidence="3 4">
    <name type="scientific">Rufibacter sediminis</name>
    <dbReference type="NCBI Taxonomy" id="2762756"/>
    <lineage>
        <taxon>Bacteria</taxon>
        <taxon>Pseudomonadati</taxon>
        <taxon>Bacteroidota</taxon>
        <taxon>Cytophagia</taxon>
        <taxon>Cytophagales</taxon>
        <taxon>Hymenobacteraceae</taxon>
        <taxon>Rufibacter</taxon>
    </lineage>
</organism>
<reference evidence="3 4" key="1">
    <citation type="journal article" date="2019" name="Int. J. Syst. Evol. Microbiol.">
        <title>Rufibacter sediminis sp. nov., isolated from freshwater lake sediment.</title>
        <authorList>
            <person name="Qu J.H."/>
            <person name="Zhang L.J."/>
            <person name="Fu Y.H."/>
            <person name="Li H.F."/>
        </authorList>
    </citation>
    <scope>NUCLEOTIDE SEQUENCE [LARGE SCALE GENOMIC DNA]</scope>
    <source>
        <strain evidence="3 4">H-1</strain>
    </source>
</reference>
<gene>
    <name evidence="3" type="ORF">H7U12_06255</name>
</gene>
<dbReference type="Gene3D" id="3.40.50.150">
    <property type="entry name" value="Vaccinia Virus protein VP39"/>
    <property type="match status" value="1"/>
</dbReference>
<dbReference type="EMBL" id="JACOAF010000018">
    <property type="protein sequence ID" value="MBC3539275.1"/>
    <property type="molecule type" value="Genomic_DNA"/>
</dbReference>
<evidence type="ECO:0000313" key="3">
    <source>
        <dbReference type="EMBL" id="MBC3539275.1"/>
    </source>
</evidence>
<dbReference type="InterPro" id="IPR013216">
    <property type="entry name" value="Methyltransf_11"/>
</dbReference>
<comment type="caution">
    <text evidence="3">The sequence shown here is derived from an EMBL/GenBank/DDBJ whole genome shotgun (WGS) entry which is preliminary data.</text>
</comment>
<proteinExistence type="predicted"/>
<dbReference type="InterPro" id="IPR029063">
    <property type="entry name" value="SAM-dependent_MTases_sf"/>
</dbReference>
<dbReference type="InterPro" id="IPR050834">
    <property type="entry name" value="Glycosyltransf_2"/>
</dbReference>
<dbReference type="Proteomes" id="UP000659698">
    <property type="component" value="Unassembled WGS sequence"/>
</dbReference>
<dbReference type="SUPFAM" id="SSF53335">
    <property type="entry name" value="S-adenosyl-L-methionine-dependent methyltransferases"/>
    <property type="match status" value="1"/>
</dbReference>
<accession>A0ABR6VQ39</accession>
<keyword evidence="4" id="KW-1185">Reference proteome</keyword>
<dbReference type="InterPro" id="IPR001173">
    <property type="entry name" value="Glyco_trans_2-like"/>
</dbReference>
<dbReference type="PANTHER" id="PTHR43685">
    <property type="entry name" value="GLYCOSYLTRANSFERASE"/>
    <property type="match status" value="1"/>
</dbReference>
<protein>
    <submittedName>
        <fullName evidence="3">Glycosyltransferase</fullName>
    </submittedName>
</protein>
<evidence type="ECO:0000259" key="2">
    <source>
        <dbReference type="Pfam" id="PF08241"/>
    </source>
</evidence>
<dbReference type="InterPro" id="IPR029044">
    <property type="entry name" value="Nucleotide-diphossugar_trans"/>
</dbReference>
<feature type="domain" description="Glycosyltransferase 2-like" evidence="1">
    <location>
        <begin position="5"/>
        <end position="160"/>
    </location>
</feature>
<evidence type="ECO:0000259" key="1">
    <source>
        <dbReference type="Pfam" id="PF00535"/>
    </source>
</evidence>
<dbReference type="CDD" id="cd02440">
    <property type="entry name" value="AdoMet_MTases"/>
    <property type="match status" value="1"/>
</dbReference>
<dbReference type="PANTHER" id="PTHR43685:SF11">
    <property type="entry name" value="GLYCOSYLTRANSFERASE TAGX-RELATED"/>
    <property type="match status" value="1"/>
</dbReference>
<dbReference type="Pfam" id="PF08241">
    <property type="entry name" value="Methyltransf_11"/>
    <property type="match status" value="1"/>
</dbReference>
<name>A0ABR6VQ39_9BACT</name>